<evidence type="ECO:0000313" key="3">
    <source>
        <dbReference type="Proteomes" id="UP000011996"/>
    </source>
</evidence>
<evidence type="ECO:0000256" key="1">
    <source>
        <dbReference type="SAM" id="MobiDB-lite"/>
    </source>
</evidence>
<evidence type="ECO:0000313" key="2">
    <source>
        <dbReference type="EMBL" id="EMI26661.1"/>
    </source>
</evidence>
<accession>M5S5B2</accession>
<name>M5S5B2_9BACT</name>
<sequence>MDLRGGYNEPTQNVIQCQSRTNARSDQKNGLGMKAERCLNR</sequence>
<feature type="compositionally biased region" description="Polar residues" evidence="1">
    <location>
        <begin position="9"/>
        <end position="24"/>
    </location>
</feature>
<proteinExistence type="predicted"/>
<dbReference type="PATRIC" id="fig|1263868.3.peg.3011"/>
<reference evidence="2 3" key="1">
    <citation type="journal article" date="2013" name="Mar. Genomics">
        <title>Expression of sulfatases in Rhodopirellula baltica and the diversity of sulfatases in the genus Rhodopirellula.</title>
        <authorList>
            <person name="Wegner C.E."/>
            <person name="Richter-Heitmann T."/>
            <person name="Klindworth A."/>
            <person name="Klockow C."/>
            <person name="Richter M."/>
            <person name="Achstetter T."/>
            <person name="Glockner F.O."/>
            <person name="Harder J."/>
        </authorList>
    </citation>
    <scope>NUCLEOTIDE SEQUENCE [LARGE SCALE GENOMIC DNA]</scope>
    <source>
        <strain evidence="2 3">SH398</strain>
    </source>
</reference>
<comment type="caution">
    <text evidence="2">The sequence shown here is derived from an EMBL/GenBank/DDBJ whole genome shotgun (WGS) entry which is preliminary data.</text>
</comment>
<dbReference type="AlphaFoldDB" id="M5S5B2"/>
<gene>
    <name evidence="2" type="ORF">RESH_02778</name>
</gene>
<feature type="region of interest" description="Disordered" evidence="1">
    <location>
        <begin position="1"/>
        <end position="41"/>
    </location>
</feature>
<protein>
    <submittedName>
        <fullName evidence="2">Uncharacterized protein</fullName>
    </submittedName>
</protein>
<dbReference type="Proteomes" id="UP000011996">
    <property type="component" value="Unassembled WGS sequence"/>
</dbReference>
<dbReference type="EMBL" id="ANOF01000087">
    <property type="protein sequence ID" value="EMI26661.1"/>
    <property type="molecule type" value="Genomic_DNA"/>
</dbReference>
<organism evidence="2 3">
    <name type="scientific">Rhodopirellula europaea SH398</name>
    <dbReference type="NCBI Taxonomy" id="1263868"/>
    <lineage>
        <taxon>Bacteria</taxon>
        <taxon>Pseudomonadati</taxon>
        <taxon>Planctomycetota</taxon>
        <taxon>Planctomycetia</taxon>
        <taxon>Pirellulales</taxon>
        <taxon>Pirellulaceae</taxon>
        <taxon>Rhodopirellula</taxon>
    </lineage>
</organism>